<evidence type="ECO:0000259" key="2">
    <source>
        <dbReference type="PROSITE" id="PS50110"/>
    </source>
</evidence>
<dbReference type="EMBL" id="CP155571">
    <property type="protein sequence ID" value="XFO70192.1"/>
    <property type="molecule type" value="Genomic_DNA"/>
</dbReference>
<dbReference type="InterPro" id="IPR001789">
    <property type="entry name" value="Sig_transdc_resp-reg_receiver"/>
</dbReference>
<feature type="modified residue" description="4-aspartylphosphate" evidence="1">
    <location>
        <position position="56"/>
    </location>
</feature>
<dbReference type="RefSeq" id="WP_093797007.1">
    <property type="nucleotide sequence ID" value="NZ_CP155571.1"/>
</dbReference>
<evidence type="ECO:0000313" key="4">
    <source>
        <dbReference type="Proteomes" id="UP000216052"/>
    </source>
</evidence>
<keyword evidence="1" id="KW-0597">Phosphoprotein</keyword>
<dbReference type="SUPFAM" id="SSF52172">
    <property type="entry name" value="CheY-like"/>
    <property type="match status" value="1"/>
</dbReference>
<accession>A0ABZ3IVV1</accession>
<gene>
    <name evidence="3" type="primary">cheY_1</name>
    <name evidence="3" type="ORF">SPACI_001800</name>
</gene>
<dbReference type="InterPro" id="IPR011006">
    <property type="entry name" value="CheY-like_superfamily"/>
</dbReference>
<organism evidence="3 4">
    <name type="scientific">Sporomusa acidovorans (strain ATCC 49682 / DSM 3132 / Mol)</name>
    <dbReference type="NCBI Taxonomy" id="1123286"/>
    <lineage>
        <taxon>Bacteria</taxon>
        <taxon>Bacillati</taxon>
        <taxon>Bacillota</taxon>
        <taxon>Negativicutes</taxon>
        <taxon>Selenomonadales</taxon>
        <taxon>Sporomusaceae</taxon>
        <taxon>Sporomusa</taxon>
    </lineage>
</organism>
<dbReference type="Proteomes" id="UP000216052">
    <property type="component" value="Chromosome"/>
</dbReference>
<sequence length="122" mass="13896">MRVLVVDHSEMYRETIRNLLTELGIEKIDESETGMGAINKIKRLPKGTKYDIVTIDIAMPRKEGLHVLKDMTILSPESKIIVCSSKNDISTVKIVIGFGVYGYIVKPFTKEKFLETFLKLYT</sequence>
<evidence type="ECO:0000256" key="1">
    <source>
        <dbReference type="PROSITE-ProRule" id="PRU00169"/>
    </source>
</evidence>
<dbReference type="PROSITE" id="PS50110">
    <property type="entry name" value="RESPONSE_REGULATORY"/>
    <property type="match status" value="1"/>
</dbReference>
<dbReference type="SMART" id="SM00448">
    <property type="entry name" value="REC"/>
    <property type="match status" value="1"/>
</dbReference>
<evidence type="ECO:0000313" key="3">
    <source>
        <dbReference type="EMBL" id="XFO70192.1"/>
    </source>
</evidence>
<feature type="domain" description="Response regulatory" evidence="2">
    <location>
        <begin position="2"/>
        <end position="121"/>
    </location>
</feature>
<dbReference type="PANTHER" id="PTHR43228:SF1">
    <property type="entry name" value="TWO-COMPONENT RESPONSE REGULATOR ARR22"/>
    <property type="match status" value="1"/>
</dbReference>
<keyword evidence="4" id="KW-1185">Reference proteome</keyword>
<reference evidence="3" key="1">
    <citation type="submission" date="2024-05" db="EMBL/GenBank/DDBJ databases">
        <title>Isolation and characterization of Sporomusa carbonis sp. nov., a carboxydotrophic hydrogenogen in the genus of Sporomusa isolated from a charcoal burning pile.</title>
        <authorList>
            <person name="Boeer T."/>
            <person name="Rosenbaum F."/>
            <person name="Eysell L."/>
            <person name="Mueller V."/>
            <person name="Daniel R."/>
            <person name="Poehlein A."/>
        </authorList>
    </citation>
    <scope>NUCLEOTIDE SEQUENCE [LARGE SCALE GENOMIC DNA]</scope>
    <source>
        <strain evidence="3">DSM 3132</strain>
    </source>
</reference>
<dbReference type="Pfam" id="PF00072">
    <property type="entry name" value="Response_reg"/>
    <property type="match status" value="1"/>
</dbReference>
<protein>
    <submittedName>
        <fullName evidence="3">Chemotaxis protein CheY</fullName>
    </submittedName>
</protein>
<name>A0ABZ3IVV1_SPOA4</name>
<dbReference type="Gene3D" id="3.40.50.2300">
    <property type="match status" value="1"/>
</dbReference>
<proteinExistence type="predicted"/>
<dbReference type="PANTHER" id="PTHR43228">
    <property type="entry name" value="TWO-COMPONENT RESPONSE REGULATOR"/>
    <property type="match status" value="1"/>
</dbReference>
<dbReference type="InterPro" id="IPR052048">
    <property type="entry name" value="ST_Response_Regulator"/>
</dbReference>